<organism evidence="1 2">
    <name type="scientific">Catharanthus roseus</name>
    <name type="common">Madagascar periwinkle</name>
    <name type="synonym">Vinca rosea</name>
    <dbReference type="NCBI Taxonomy" id="4058"/>
    <lineage>
        <taxon>Eukaryota</taxon>
        <taxon>Viridiplantae</taxon>
        <taxon>Streptophyta</taxon>
        <taxon>Embryophyta</taxon>
        <taxon>Tracheophyta</taxon>
        <taxon>Spermatophyta</taxon>
        <taxon>Magnoliopsida</taxon>
        <taxon>eudicotyledons</taxon>
        <taxon>Gunneridae</taxon>
        <taxon>Pentapetalae</taxon>
        <taxon>asterids</taxon>
        <taxon>lamiids</taxon>
        <taxon>Gentianales</taxon>
        <taxon>Apocynaceae</taxon>
        <taxon>Rauvolfioideae</taxon>
        <taxon>Vinceae</taxon>
        <taxon>Catharanthinae</taxon>
        <taxon>Catharanthus</taxon>
    </lineage>
</organism>
<accession>A0ACB9ZL66</accession>
<proteinExistence type="predicted"/>
<comment type="caution">
    <text evidence="1">The sequence shown here is derived from an EMBL/GenBank/DDBJ whole genome shotgun (WGS) entry which is preliminary data.</text>
</comment>
<reference evidence="2" key="1">
    <citation type="journal article" date="2023" name="Nat. Plants">
        <title>Single-cell RNA sequencing provides a high-resolution roadmap for understanding the multicellular compartmentation of specialized metabolism.</title>
        <authorList>
            <person name="Sun S."/>
            <person name="Shen X."/>
            <person name="Li Y."/>
            <person name="Li Y."/>
            <person name="Wang S."/>
            <person name="Li R."/>
            <person name="Zhang H."/>
            <person name="Shen G."/>
            <person name="Guo B."/>
            <person name="Wei J."/>
            <person name="Xu J."/>
            <person name="St-Pierre B."/>
            <person name="Chen S."/>
            <person name="Sun C."/>
        </authorList>
    </citation>
    <scope>NUCLEOTIDE SEQUENCE [LARGE SCALE GENOMIC DNA]</scope>
</reference>
<name>A0ACB9ZL66_CATRO</name>
<keyword evidence="2" id="KW-1185">Reference proteome</keyword>
<gene>
    <name evidence="1" type="ORF">M9H77_34021</name>
</gene>
<dbReference type="Proteomes" id="UP001060085">
    <property type="component" value="Linkage Group LG08"/>
</dbReference>
<protein>
    <submittedName>
        <fullName evidence="1">Uncharacterized protein</fullName>
    </submittedName>
</protein>
<dbReference type="EMBL" id="CM044708">
    <property type="protein sequence ID" value="KAI5648016.1"/>
    <property type="molecule type" value="Genomic_DNA"/>
</dbReference>
<evidence type="ECO:0000313" key="1">
    <source>
        <dbReference type="EMBL" id="KAI5648016.1"/>
    </source>
</evidence>
<evidence type="ECO:0000313" key="2">
    <source>
        <dbReference type="Proteomes" id="UP001060085"/>
    </source>
</evidence>
<sequence>MENRNQRQAESQNSKQKLAASRKQKNSETEISLTTAVVEIDGGNQTKEMTETEQMNSHRADEWSPSSGNAASRRRGTPAQREEQQQCCKGRKIEESERVQLELKGTERRMKRRSREGEEEIAQETRRQEGLKRGVTNRQPGGRSGPPRTSLEPIKSYSS</sequence>